<reference evidence="3" key="1">
    <citation type="journal article" date="2014" name="Genome Announc.">
        <title>Genome sequence and annotation of Acremonium chrysogenum, producer of the beta-lactam antibiotic cephalosporin C.</title>
        <authorList>
            <person name="Terfehr D."/>
            <person name="Dahlmann T.A."/>
            <person name="Specht T."/>
            <person name="Zadra I."/>
            <person name="Kuernsteiner H."/>
            <person name="Kueck U."/>
        </authorList>
    </citation>
    <scope>NUCLEOTIDE SEQUENCE [LARGE SCALE GENOMIC DNA]</scope>
    <source>
        <strain evidence="3">ATCC 11550 / CBS 779.69 / DSM 880 / IAM 14645 / JCM 23072 / IMI 49137</strain>
    </source>
</reference>
<feature type="region of interest" description="Disordered" evidence="1">
    <location>
        <begin position="183"/>
        <end position="205"/>
    </location>
</feature>
<organism evidence="2 3">
    <name type="scientific">Hapsidospora chrysogenum (strain ATCC 11550 / CBS 779.69 / DSM 880 / IAM 14645 / JCM 23072 / IMI 49137)</name>
    <name type="common">Acremonium chrysogenum</name>
    <dbReference type="NCBI Taxonomy" id="857340"/>
    <lineage>
        <taxon>Eukaryota</taxon>
        <taxon>Fungi</taxon>
        <taxon>Dikarya</taxon>
        <taxon>Ascomycota</taxon>
        <taxon>Pezizomycotina</taxon>
        <taxon>Sordariomycetes</taxon>
        <taxon>Hypocreomycetidae</taxon>
        <taxon>Hypocreales</taxon>
        <taxon>Bionectriaceae</taxon>
        <taxon>Hapsidospora</taxon>
    </lineage>
</organism>
<proteinExistence type="predicted"/>
<dbReference type="EMBL" id="JPKY01000010">
    <property type="protein sequence ID" value="KFH47407.1"/>
    <property type="molecule type" value="Genomic_DNA"/>
</dbReference>
<accession>A0A086TDH5</accession>
<evidence type="ECO:0000313" key="2">
    <source>
        <dbReference type="EMBL" id="KFH47407.1"/>
    </source>
</evidence>
<dbReference type="SUPFAM" id="SSF53474">
    <property type="entry name" value="alpha/beta-Hydrolases"/>
    <property type="match status" value="1"/>
</dbReference>
<evidence type="ECO:0000256" key="1">
    <source>
        <dbReference type="SAM" id="MobiDB-lite"/>
    </source>
</evidence>
<evidence type="ECO:0008006" key="4">
    <source>
        <dbReference type="Google" id="ProtNLM"/>
    </source>
</evidence>
<sequence length="366" mass="40264">MHLPEPALTFTLPSIHDSTILDCRVYHPSNLSSEWQPRHSAIVAHPYAPLGGSYDDPIVEVVVSQLLHKRFIVGTFNFRGAGRSAGRTSWTAKPERGDYASMIGFLVYYIHHLDASRPDDAERPVLLLAGYSYGAMITTQLPPLQAVIASFATPSTNCDAGQIRSRAESLALQQREILHAHSHRSCLRVGEGGSPRKSRDSWRRSLSIDDAEEKLRKSMRDFRAKTLPRHSSSHPGSPSRRPALPPSPPEVVSFSAMPDLKQPRPAHLLISPLQGLITHLATVSRSPGNGAAEAKLWQHPTLAVYGDGDGFVPVGKLRSWATRMEGIEGSKFRGREIRGAGHFWIEEGVLARMAELIDDFVTELAG</sequence>
<dbReference type="Proteomes" id="UP000029964">
    <property type="component" value="Unassembled WGS sequence"/>
</dbReference>
<dbReference type="InterPro" id="IPR029058">
    <property type="entry name" value="AB_hydrolase_fold"/>
</dbReference>
<dbReference type="OrthoDB" id="10260961at2759"/>
<dbReference type="AlphaFoldDB" id="A0A086TDH5"/>
<protein>
    <recommendedName>
        <fullName evidence="4">AB hydrolase-1 domain-containing protein</fullName>
    </recommendedName>
</protein>
<dbReference type="HOGENOM" id="CLU_035149_0_1_1"/>
<evidence type="ECO:0000313" key="3">
    <source>
        <dbReference type="Proteomes" id="UP000029964"/>
    </source>
</evidence>
<dbReference type="STRING" id="857340.A0A086TDH5"/>
<name>A0A086TDH5_HAPC1</name>
<gene>
    <name evidence="2" type="ORF">ACRE_018180</name>
</gene>
<keyword evidence="3" id="KW-1185">Reference proteome</keyword>
<dbReference type="PANTHER" id="PTHR42103">
    <property type="entry name" value="ALPHA/BETA-HYDROLASES SUPERFAMILY PROTEIN"/>
    <property type="match status" value="1"/>
</dbReference>
<dbReference type="Gene3D" id="3.40.50.1820">
    <property type="entry name" value="alpha/beta hydrolase"/>
    <property type="match status" value="1"/>
</dbReference>
<feature type="compositionally biased region" description="Low complexity" evidence="1">
    <location>
        <begin position="233"/>
        <end position="242"/>
    </location>
</feature>
<feature type="region of interest" description="Disordered" evidence="1">
    <location>
        <begin position="222"/>
        <end position="255"/>
    </location>
</feature>
<dbReference type="PANTHER" id="PTHR42103:SF2">
    <property type="entry name" value="AB HYDROLASE-1 DOMAIN-CONTAINING PROTEIN"/>
    <property type="match status" value="1"/>
</dbReference>
<comment type="caution">
    <text evidence="2">The sequence shown here is derived from an EMBL/GenBank/DDBJ whole genome shotgun (WGS) entry which is preliminary data.</text>
</comment>